<dbReference type="AlphaFoldDB" id="A0A238UNI9"/>
<evidence type="ECO:0000259" key="1">
    <source>
        <dbReference type="Pfam" id="PF07110"/>
    </source>
</evidence>
<dbReference type="OrthoDB" id="5294870at2"/>
<dbReference type="InterPro" id="IPR009799">
    <property type="entry name" value="EthD_dom"/>
</dbReference>
<dbReference type="Gene3D" id="3.30.70.100">
    <property type="match status" value="1"/>
</dbReference>
<dbReference type="GO" id="GO:0016491">
    <property type="term" value="F:oxidoreductase activity"/>
    <property type="evidence" value="ECO:0007669"/>
    <property type="project" value="InterPro"/>
</dbReference>
<protein>
    <recommendedName>
        <fullName evidence="1">EthD domain-containing protein</fullName>
    </recommendedName>
</protein>
<dbReference type="RefSeq" id="WP_089334657.1">
    <property type="nucleotide sequence ID" value="NZ_FZNO01000001.1"/>
</dbReference>
<proteinExistence type="predicted"/>
<feature type="domain" description="EthD" evidence="1">
    <location>
        <begin position="12"/>
        <end position="83"/>
    </location>
</feature>
<evidence type="ECO:0000313" key="3">
    <source>
        <dbReference type="Proteomes" id="UP000198403"/>
    </source>
</evidence>
<dbReference type="SUPFAM" id="SSF54909">
    <property type="entry name" value="Dimeric alpha+beta barrel"/>
    <property type="match status" value="1"/>
</dbReference>
<name>A0A238UNI9_9ACTN</name>
<reference evidence="2 3" key="1">
    <citation type="submission" date="2017-06" db="EMBL/GenBank/DDBJ databases">
        <authorList>
            <person name="Kim H.J."/>
            <person name="Triplett B.A."/>
        </authorList>
    </citation>
    <scope>NUCLEOTIDE SEQUENCE [LARGE SCALE GENOMIC DNA]</scope>
    <source>
        <strain evidence="2 3">DSM 44272</strain>
    </source>
</reference>
<evidence type="ECO:0000313" key="2">
    <source>
        <dbReference type="EMBL" id="SNR23672.1"/>
    </source>
</evidence>
<dbReference type="InterPro" id="IPR011008">
    <property type="entry name" value="Dimeric_a/b-barrel"/>
</dbReference>
<dbReference type="EMBL" id="FZNO01000001">
    <property type="protein sequence ID" value="SNR23672.1"/>
    <property type="molecule type" value="Genomic_DNA"/>
</dbReference>
<dbReference type="NCBIfam" id="TIGR02118">
    <property type="entry name" value="EthD family reductase"/>
    <property type="match status" value="1"/>
</dbReference>
<gene>
    <name evidence="2" type="ORF">SAMN06272737_101141</name>
</gene>
<sequence>MTVSYFALYRTPEDPAAFEEHYFGTHVPLVEKTPGLVENRVHRVTRQFVGQPDYFLLAELVFESAEAMKAGFRSPEWAESGKDLVAWGGMELVTMFSAEPHPGRPVA</sequence>
<dbReference type="Proteomes" id="UP000198403">
    <property type="component" value="Unassembled WGS sequence"/>
</dbReference>
<keyword evidence="3" id="KW-1185">Reference proteome</keyword>
<accession>A0A238UNI9</accession>
<organism evidence="2 3">
    <name type="scientific">Blastococcus mobilis</name>
    <dbReference type="NCBI Taxonomy" id="1938746"/>
    <lineage>
        <taxon>Bacteria</taxon>
        <taxon>Bacillati</taxon>
        <taxon>Actinomycetota</taxon>
        <taxon>Actinomycetes</taxon>
        <taxon>Geodermatophilales</taxon>
        <taxon>Geodermatophilaceae</taxon>
        <taxon>Blastococcus</taxon>
    </lineage>
</organism>
<dbReference type="Pfam" id="PF07110">
    <property type="entry name" value="EthD"/>
    <property type="match status" value="1"/>
</dbReference>